<sequence>MKKDVKQSDEEREHAQILMKYQNTRGGRLVLQNVQKPEKDEWGTALEAFEAALALERFNNQSLLELHEVAGQNNDCQMCDFLEGTFLKEQVESIEEIGKFVTALKRVGPGLGEYMFDKEQFD</sequence>
<organism evidence="1 2">
    <name type="scientific">Panagrolaimus sp. PS1159</name>
    <dbReference type="NCBI Taxonomy" id="55785"/>
    <lineage>
        <taxon>Eukaryota</taxon>
        <taxon>Metazoa</taxon>
        <taxon>Ecdysozoa</taxon>
        <taxon>Nematoda</taxon>
        <taxon>Chromadorea</taxon>
        <taxon>Rhabditida</taxon>
        <taxon>Tylenchina</taxon>
        <taxon>Panagrolaimomorpha</taxon>
        <taxon>Panagrolaimoidea</taxon>
        <taxon>Panagrolaimidae</taxon>
        <taxon>Panagrolaimus</taxon>
    </lineage>
</organism>
<dbReference type="Proteomes" id="UP000887580">
    <property type="component" value="Unplaced"/>
</dbReference>
<name>A0AC35GQQ4_9BILA</name>
<proteinExistence type="predicted"/>
<evidence type="ECO:0000313" key="2">
    <source>
        <dbReference type="WBParaSite" id="PS1159_v2.g7709.t1"/>
    </source>
</evidence>
<reference evidence="2" key="1">
    <citation type="submission" date="2022-11" db="UniProtKB">
        <authorList>
            <consortium name="WormBaseParasite"/>
        </authorList>
    </citation>
    <scope>IDENTIFICATION</scope>
</reference>
<protein>
    <submittedName>
        <fullName evidence="2">Ferritin</fullName>
    </submittedName>
</protein>
<accession>A0AC35GQQ4</accession>
<evidence type="ECO:0000313" key="1">
    <source>
        <dbReference type="Proteomes" id="UP000887580"/>
    </source>
</evidence>
<dbReference type="WBParaSite" id="PS1159_v2.g7709.t1">
    <property type="protein sequence ID" value="PS1159_v2.g7709.t1"/>
    <property type="gene ID" value="PS1159_v2.g7709"/>
</dbReference>